<dbReference type="FunFam" id="2.10.110.10:FF:000072">
    <property type="entry name" value="Four and a half LIM domains protein 1"/>
    <property type="match status" value="1"/>
</dbReference>
<dbReference type="InterPro" id="IPR042997">
    <property type="entry name" value="Fhl1"/>
</dbReference>
<evidence type="ECO:0000256" key="4">
    <source>
        <dbReference type="ARBA" id="ARBA00022833"/>
    </source>
</evidence>
<reference evidence="9" key="1">
    <citation type="submission" date="2022-12" db="EMBL/GenBank/DDBJ databases">
        <authorList>
            <person name="Alioto T."/>
            <person name="Alioto T."/>
            <person name="Gomez Garrido J."/>
        </authorList>
    </citation>
    <scope>NUCLEOTIDE SEQUENCE</scope>
</reference>
<dbReference type="InterPro" id="IPR056807">
    <property type="entry name" value="LIM_FHL1/2/3/5_N"/>
</dbReference>
<dbReference type="PANTHER" id="PTHR47029:SF2">
    <property type="entry name" value="FOUR AND A HALF LIM DOMAINS PROTEIN 1"/>
    <property type="match status" value="1"/>
</dbReference>
<comment type="function">
    <text evidence="6">May have an involvement in muscle development or hypertrophy. Isoform 2 binds to RBP-J and plays a negative regulatory role in the RBP-J-mediated transcription in mammalian systems.</text>
</comment>
<dbReference type="Gene3D" id="2.10.110.10">
    <property type="entry name" value="Cysteine Rich Protein"/>
    <property type="match status" value="4"/>
</dbReference>
<dbReference type="PROSITE" id="PS00478">
    <property type="entry name" value="LIM_DOMAIN_1"/>
    <property type="match status" value="2"/>
</dbReference>
<keyword evidence="2" id="KW-0677">Repeat</keyword>
<feature type="domain" description="LIM zinc-binding" evidence="8">
    <location>
        <begin position="321"/>
        <end position="382"/>
    </location>
</feature>
<evidence type="ECO:0000313" key="10">
    <source>
        <dbReference type="Proteomes" id="UP001178461"/>
    </source>
</evidence>
<dbReference type="CDD" id="cd09429">
    <property type="entry name" value="LIM3_FHL1"/>
    <property type="match status" value="1"/>
</dbReference>
<evidence type="ECO:0000256" key="7">
    <source>
        <dbReference type="PROSITE-ProRule" id="PRU00125"/>
    </source>
</evidence>
<dbReference type="FunFam" id="2.10.110.10:FF:000050">
    <property type="entry name" value="Four and a half LIM domains protein 1"/>
    <property type="match status" value="1"/>
</dbReference>
<keyword evidence="4 7" id="KW-0862">Zinc</keyword>
<dbReference type="EMBL" id="OX395145">
    <property type="protein sequence ID" value="CAI5799379.1"/>
    <property type="molecule type" value="Genomic_DNA"/>
</dbReference>
<evidence type="ECO:0000313" key="9">
    <source>
        <dbReference type="EMBL" id="CAI5799379.1"/>
    </source>
</evidence>
<dbReference type="Proteomes" id="UP001178461">
    <property type="component" value="Chromosome W"/>
</dbReference>
<sequence>MTSADDCWTDHQLIRSTMAIKIIPQRRLQGRKPRRKMNTQALQDPIKRDCFQTTLKDHLLSEFPDNIEEHWTKLKTSIIAVCEQTIGYQTRKHQDWFDENDSEIERMIDKKRKAFQISQRDRNCATKKKTYANAKAEVQRRTRELKNTWWIKKAQEIQHLADTHDAQSLFKAAKSIYGPINHGICSLLSADEHFVELAQNKLLSIKVKAPFAQTVAMHGPTSYTVGTMSERFDCHYCRDNLHGKKYVQKEGRHCCIKCFEKFCANTCTECKKPIGADSKNRYWHENCFHCFKCSVSLVNEPFMLKEHNKVWCNKCTMDQAPHCKGCQKPIVAGDQNVEYKKTAWHKECFTCSQCRQVIGTASFFPKGDEIYCTSCHEQKFAKTCIKCKQAITCGGVAYQEQPYHSECFVCATCSKKLGGQRFTAVEDQFYCVDCYKSFVAKKCSGCKNSITGFGKGTNVVSHEGHSWHDYCFNCKKCSIPLANKPFVFHSEQVYCPTCAKKL</sequence>
<dbReference type="SMART" id="SM00132">
    <property type="entry name" value="LIM"/>
    <property type="match status" value="4"/>
</dbReference>
<evidence type="ECO:0000256" key="5">
    <source>
        <dbReference type="ARBA" id="ARBA00023038"/>
    </source>
</evidence>
<keyword evidence="10" id="KW-1185">Reference proteome</keyword>
<gene>
    <name evidence="9" type="ORF">PODLI_1B039137</name>
</gene>
<evidence type="ECO:0000259" key="8">
    <source>
        <dbReference type="PROSITE" id="PS50023"/>
    </source>
</evidence>
<protein>
    <submittedName>
        <fullName evidence="9">And a half LIM domains 1 isoform X1</fullName>
    </submittedName>
</protein>
<accession>A0AA35LPD0</accession>
<dbReference type="PROSITE" id="PS50023">
    <property type="entry name" value="LIM_DOMAIN_2"/>
    <property type="match status" value="2"/>
</dbReference>
<dbReference type="InterPro" id="IPR001781">
    <property type="entry name" value="Znf_LIM"/>
</dbReference>
<dbReference type="Pfam" id="PF25076">
    <property type="entry name" value="LIM_FHL2-3_N"/>
    <property type="match status" value="1"/>
</dbReference>
<proteinExistence type="predicted"/>
<name>A0AA35LPD0_9SAUR</name>
<keyword evidence="3" id="KW-0863">Zinc-finger</keyword>
<evidence type="ECO:0000256" key="6">
    <source>
        <dbReference type="ARBA" id="ARBA00059927"/>
    </source>
</evidence>
<evidence type="ECO:0000256" key="2">
    <source>
        <dbReference type="ARBA" id="ARBA00022737"/>
    </source>
</evidence>
<evidence type="ECO:0000256" key="1">
    <source>
        <dbReference type="ARBA" id="ARBA00022723"/>
    </source>
</evidence>
<dbReference type="PANTHER" id="PTHR47029">
    <property type="entry name" value="FOUR AND A HALF LIM DOMAINS PROTEIN 1"/>
    <property type="match status" value="1"/>
</dbReference>
<organism evidence="9 10">
    <name type="scientific">Podarcis lilfordi</name>
    <name type="common">Lilford's wall lizard</name>
    <dbReference type="NCBI Taxonomy" id="74358"/>
    <lineage>
        <taxon>Eukaryota</taxon>
        <taxon>Metazoa</taxon>
        <taxon>Chordata</taxon>
        <taxon>Craniata</taxon>
        <taxon>Vertebrata</taxon>
        <taxon>Euteleostomi</taxon>
        <taxon>Lepidosauria</taxon>
        <taxon>Squamata</taxon>
        <taxon>Bifurcata</taxon>
        <taxon>Unidentata</taxon>
        <taxon>Episquamata</taxon>
        <taxon>Laterata</taxon>
        <taxon>Lacertibaenia</taxon>
        <taxon>Lacertidae</taxon>
        <taxon>Podarcis</taxon>
    </lineage>
</organism>
<dbReference type="CDD" id="cd09348">
    <property type="entry name" value="LIM4_FHL1"/>
    <property type="match status" value="1"/>
</dbReference>
<keyword evidence="1 7" id="KW-0479">Metal-binding</keyword>
<dbReference type="GO" id="GO:0044325">
    <property type="term" value="F:transmembrane transporter binding"/>
    <property type="evidence" value="ECO:0007669"/>
    <property type="project" value="TreeGrafter"/>
</dbReference>
<dbReference type="Pfam" id="PF00412">
    <property type="entry name" value="LIM"/>
    <property type="match status" value="4"/>
</dbReference>
<feature type="domain" description="LIM zinc-binding" evidence="8">
    <location>
        <begin position="441"/>
        <end position="502"/>
    </location>
</feature>
<dbReference type="FunFam" id="2.10.110.10:FF:000013">
    <property type="entry name" value="Four and a half LIM domains 1"/>
    <property type="match status" value="1"/>
</dbReference>
<dbReference type="CDD" id="cd09424">
    <property type="entry name" value="LIM2_FHL1"/>
    <property type="match status" value="1"/>
</dbReference>
<dbReference type="GO" id="GO:0007517">
    <property type="term" value="P:muscle organ development"/>
    <property type="evidence" value="ECO:0007669"/>
    <property type="project" value="InterPro"/>
</dbReference>
<evidence type="ECO:0000256" key="3">
    <source>
        <dbReference type="ARBA" id="ARBA00022771"/>
    </source>
</evidence>
<dbReference type="AlphaFoldDB" id="A0AA35LPD0"/>
<keyword evidence="5 7" id="KW-0440">LIM domain</keyword>
<dbReference type="GO" id="GO:0008270">
    <property type="term" value="F:zinc ion binding"/>
    <property type="evidence" value="ECO:0007669"/>
    <property type="project" value="UniProtKB-KW"/>
</dbReference>
<dbReference type="SUPFAM" id="SSF57716">
    <property type="entry name" value="Glucocorticoid receptor-like (DNA-binding domain)"/>
    <property type="match status" value="5"/>
</dbReference>